<evidence type="ECO:0000313" key="1">
    <source>
        <dbReference type="EMBL" id="KAK5785740.1"/>
    </source>
</evidence>
<comment type="caution">
    <text evidence="1">The sequence shown here is derived from an EMBL/GenBank/DDBJ whole genome shotgun (WGS) entry which is preliminary data.</text>
</comment>
<dbReference type="PANTHER" id="PTHR31973">
    <property type="entry name" value="POLYPROTEIN, PUTATIVE-RELATED"/>
    <property type="match status" value="1"/>
</dbReference>
<sequence length="232" mass="27289">MAKCMQVKIFHDEHNCCVRFRNKMVNVKVLTEHFEATIRDHQKMKLREIQRRVALEMHVNVNMTRCRRAKKMVKDKLVHLRVKCWLLLGKMETIRCTQLPVLLLKGLKIAINDILPKVEHRNYARQVLSNWSGRKKAKTFEFAFWKVVKSTTERDGNKTKKTCISLMEVLQRKNSKAWTKAFQGLYSVSNIVDNNLCEAFNSNIVESRFNSIITMLVEIRVNVMIKIVAKRK</sequence>
<organism evidence="1 2">
    <name type="scientific">Gossypium arboreum</name>
    <name type="common">Tree cotton</name>
    <name type="synonym">Gossypium nanking</name>
    <dbReference type="NCBI Taxonomy" id="29729"/>
    <lineage>
        <taxon>Eukaryota</taxon>
        <taxon>Viridiplantae</taxon>
        <taxon>Streptophyta</taxon>
        <taxon>Embryophyta</taxon>
        <taxon>Tracheophyta</taxon>
        <taxon>Spermatophyta</taxon>
        <taxon>Magnoliopsida</taxon>
        <taxon>eudicotyledons</taxon>
        <taxon>Gunneridae</taxon>
        <taxon>Pentapetalae</taxon>
        <taxon>rosids</taxon>
        <taxon>malvids</taxon>
        <taxon>Malvales</taxon>
        <taxon>Malvaceae</taxon>
        <taxon>Malvoideae</taxon>
        <taxon>Gossypium</taxon>
    </lineage>
</organism>
<proteinExistence type="predicted"/>
<accession>A0ABR0N5V0</accession>
<reference evidence="1 2" key="1">
    <citation type="submission" date="2023-03" db="EMBL/GenBank/DDBJ databases">
        <title>WGS of Gossypium arboreum.</title>
        <authorList>
            <person name="Yu D."/>
        </authorList>
    </citation>
    <scope>NUCLEOTIDE SEQUENCE [LARGE SCALE GENOMIC DNA]</scope>
    <source>
        <tissue evidence="1">Leaf</tissue>
    </source>
</reference>
<dbReference type="EMBL" id="JARKNE010000011">
    <property type="protein sequence ID" value="KAK5785740.1"/>
    <property type="molecule type" value="Genomic_DNA"/>
</dbReference>
<keyword evidence="2" id="KW-1185">Reference proteome</keyword>
<dbReference type="PANTHER" id="PTHR31973:SF187">
    <property type="entry name" value="MUTATOR TRANSPOSASE MUDRA PROTEIN"/>
    <property type="match status" value="1"/>
</dbReference>
<gene>
    <name evidence="1" type="ORF">PVK06_040356</name>
</gene>
<dbReference type="Proteomes" id="UP001358586">
    <property type="component" value="Chromosome 11"/>
</dbReference>
<protein>
    <submittedName>
        <fullName evidence="1">Uncharacterized protein</fullName>
    </submittedName>
</protein>
<evidence type="ECO:0000313" key="2">
    <source>
        <dbReference type="Proteomes" id="UP001358586"/>
    </source>
</evidence>
<name>A0ABR0N5V0_GOSAR</name>